<reference evidence="2" key="1">
    <citation type="submission" date="2023-10" db="EMBL/GenBank/DDBJ databases">
        <authorList>
            <person name="Hackl T."/>
        </authorList>
    </citation>
    <scope>NUCLEOTIDE SEQUENCE</scope>
</reference>
<protein>
    <submittedName>
        <fullName evidence="2">Uu.00g050320.m01.CDS01</fullName>
    </submittedName>
</protein>
<feature type="region of interest" description="Disordered" evidence="1">
    <location>
        <begin position="321"/>
        <end position="388"/>
    </location>
</feature>
<evidence type="ECO:0000256" key="1">
    <source>
        <dbReference type="SAM" id="MobiDB-lite"/>
    </source>
</evidence>
<dbReference type="AlphaFoldDB" id="A0AAI8VT99"/>
<evidence type="ECO:0000313" key="3">
    <source>
        <dbReference type="Proteomes" id="UP001295740"/>
    </source>
</evidence>
<organism evidence="2 3">
    <name type="scientific">Anthostomella pinea</name>
    <dbReference type="NCBI Taxonomy" id="933095"/>
    <lineage>
        <taxon>Eukaryota</taxon>
        <taxon>Fungi</taxon>
        <taxon>Dikarya</taxon>
        <taxon>Ascomycota</taxon>
        <taxon>Pezizomycotina</taxon>
        <taxon>Sordariomycetes</taxon>
        <taxon>Xylariomycetidae</taxon>
        <taxon>Xylariales</taxon>
        <taxon>Xylariaceae</taxon>
        <taxon>Anthostomella</taxon>
    </lineage>
</organism>
<accession>A0AAI8VT99</accession>
<keyword evidence="3" id="KW-1185">Reference proteome</keyword>
<feature type="region of interest" description="Disordered" evidence="1">
    <location>
        <begin position="1"/>
        <end position="29"/>
    </location>
</feature>
<sequence>MRKRTAARGAMNNEDGGADGGGPERGSEHRARERYCSGYCSGTIATLALVITDPVTGIYFTKGTSRASPVETVKPVKQTKPIDTAAQKTTKANCGRITSRVRITNEAVCLRNQPNARNNHLFFNKKGRSSEAVDEGDGNTHSQSRFRDSFIYTRPAERLTDSSPCGALNRLCTNSISQKCRLVPVKNEDGEGVKRPLNPSEAGATQTAEQLIDVKPEDQQTIKFAEVKTALSKVKTRRSLETSRCSLPRSRNEEVALASRSQMTLVFPLTKPSFPQQDPAWIPCLPSDPHAPTLTHSNGHDTPMGISAVKDDRDIVITDDEDIGSTPTISERKRKREDEMAGSRSLIPTEVPSLKRLKEEDGDVLSPPPLPPLPPPPEGETTINLGLDAKPERLRLACEGFVKTREKGPSCL</sequence>
<dbReference type="EMBL" id="CAUWAG010000014">
    <property type="protein sequence ID" value="CAJ2510329.1"/>
    <property type="molecule type" value="Genomic_DNA"/>
</dbReference>
<dbReference type="Proteomes" id="UP001295740">
    <property type="component" value="Unassembled WGS sequence"/>
</dbReference>
<comment type="caution">
    <text evidence="2">The sequence shown here is derived from an EMBL/GenBank/DDBJ whole genome shotgun (WGS) entry which is preliminary data.</text>
</comment>
<proteinExistence type="predicted"/>
<gene>
    <name evidence="2" type="ORF">KHLLAP_LOCUS10797</name>
</gene>
<evidence type="ECO:0000313" key="2">
    <source>
        <dbReference type="EMBL" id="CAJ2510329.1"/>
    </source>
</evidence>
<name>A0AAI8VT99_9PEZI</name>
<feature type="compositionally biased region" description="Pro residues" evidence="1">
    <location>
        <begin position="366"/>
        <end position="378"/>
    </location>
</feature>